<evidence type="ECO:0000313" key="1">
    <source>
        <dbReference type="EMBL" id="KAH3721466.1"/>
    </source>
</evidence>
<dbReference type="EMBL" id="JAIWYP010000013">
    <property type="protein sequence ID" value="KAH3721466.1"/>
    <property type="molecule type" value="Genomic_DNA"/>
</dbReference>
<reference evidence="1" key="1">
    <citation type="journal article" date="2019" name="bioRxiv">
        <title>The Genome of the Zebra Mussel, Dreissena polymorpha: A Resource for Invasive Species Research.</title>
        <authorList>
            <person name="McCartney M.A."/>
            <person name="Auch B."/>
            <person name="Kono T."/>
            <person name="Mallez S."/>
            <person name="Zhang Y."/>
            <person name="Obille A."/>
            <person name="Becker A."/>
            <person name="Abrahante J.E."/>
            <person name="Garbe J."/>
            <person name="Badalamenti J.P."/>
            <person name="Herman A."/>
            <person name="Mangelson H."/>
            <person name="Liachko I."/>
            <person name="Sullivan S."/>
            <person name="Sone E.D."/>
            <person name="Koren S."/>
            <person name="Silverstein K.A.T."/>
            <person name="Beckman K.B."/>
            <person name="Gohl D.M."/>
        </authorList>
    </citation>
    <scope>NUCLEOTIDE SEQUENCE</scope>
    <source>
        <strain evidence="1">Duluth1</strain>
        <tissue evidence="1">Whole animal</tissue>
    </source>
</reference>
<dbReference type="AlphaFoldDB" id="A0A9D4CC57"/>
<protein>
    <submittedName>
        <fullName evidence="1">Uncharacterized protein</fullName>
    </submittedName>
</protein>
<accession>A0A9D4CC57</accession>
<name>A0A9D4CC57_DREPO</name>
<dbReference type="Proteomes" id="UP000828390">
    <property type="component" value="Unassembled WGS sequence"/>
</dbReference>
<comment type="caution">
    <text evidence="1">The sequence shown here is derived from an EMBL/GenBank/DDBJ whole genome shotgun (WGS) entry which is preliminary data.</text>
</comment>
<proteinExistence type="predicted"/>
<organism evidence="1 2">
    <name type="scientific">Dreissena polymorpha</name>
    <name type="common">Zebra mussel</name>
    <name type="synonym">Mytilus polymorpha</name>
    <dbReference type="NCBI Taxonomy" id="45954"/>
    <lineage>
        <taxon>Eukaryota</taxon>
        <taxon>Metazoa</taxon>
        <taxon>Spiralia</taxon>
        <taxon>Lophotrochozoa</taxon>
        <taxon>Mollusca</taxon>
        <taxon>Bivalvia</taxon>
        <taxon>Autobranchia</taxon>
        <taxon>Heteroconchia</taxon>
        <taxon>Euheterodonta</taxon>
        <taxon>Imparidentia</taxon>
        <taxon>Neoheterodontei</taxon>
        <taxon>Myida</taxon>
        <taxon>Dreissenoidea</taxon>
        <taxon>Dreissenidae</taxon>
        <taxon>Dreissena</taxon>
    </lineage>
</organism>
<sequence>MGLCDKGRELRHDKYTSLDSRTNYQKANKKVRKKMKETMEEWIEEKCISIDKEITAGSSKKAYSILVLKTLTKTS</sequence>
<reference evidence="1" key="2">
    <citation type="submission" date="2020-11" db="EMBL/GenBank/DDBJ databases">
        <authorList>
            <person name="McCartney M.A."/>
            <person name="Auch B."/>
            <person name="Kono T."/>
            <person name="Mallez S."/>
            <person name="Becker A."/>
            <person name="Gohl D.M."/>
            <person name="Silverstein K.A.T."/>
            <person name="Koren S."/>
            <person name="Bechman K.B."/>
            <person name="Herman A."/>
            <person name="Abrahante J.E."/>
            <person name="Garbe J."/>
        </authorList>
    </citation>
    <scope>NUCLEOTIDE SEQUENCE</scope>
    <source>
        <strain evidence="1">Duluth1</strain>
        <tissue evidence="1">Whole animal</tissue>
    </source>
</reference>
<keyword evidence="2" id="KW-1185">Reference proteome</keyword>
<evidence type="ECO:0000313" key="2">
    <source>
        <dbReference type="Proteomes" id="UP000828390"/>
    </source>
</evidence>
<gene>
    <name evidence="1" type="ORF">DPMN_064393</name>
</gene>